<feature type="domain" description="DUF5117" evidence="3">
    <location>
        <begin position="112"/>
        <end position="295"/>
    </location>
</feature>
<feature type="domain" description="DUF5118" evidence="4">
    <location>
        <begin position="48"/>
        <end position="96"/>
    </location>
</feature>
<organism evidence="5 6">
    <name type="scientific">Pseudobacter ginsenosidimutans</name>
    <dbReference type="NCBI Taxonomy" id="661488"/>
    <lineage>
        <taxon>Bacteria</taxon>
        <taxon>Pseudomonadati</taxon>
        <taxon>Bacteroidota</taxon>
        <taxon>Chitinophagia</taxon>
        <taxon>Chitinophagales</taxon>
        <taxon>Chitinophagaceae</taxon>
        <taxon>Pseudobacter</taxon>
    </lineage>
</organism>
<evidence type="ECO:0000259" key="3">
    <source>
        <dbReference type="Pfam" id="PF17148"/>
    </source>
</evidence>
<dbReference type="EMBL" id="SGXA01000001">
    <property type="protein sequence ID" value="RZS75481.1"/>
    <property type="molecule type" value="Genomic_DNA"/>
</dbReference>
<proteinExistence type="predicted"/>
<dbReference type="Gene3D" id="3.40.390.10">
    <property type="entry name" value="Collagenase (Catalytic Domain)"/>
    <property type="match status" value="1"/>
</dbReference>
<evidence type="ECO:0000313" key="6">
    <source>
        <dbReference type="Proteomes" id="UP000293874"/>
    </source>
</evidence>
<dbReference type="InterPro" id="IPR032534">
    <property type="entry name" value="EcxA_zinc-bd"/>
</dbReference>
<dbReference type="PANTHER" id="PTHR38478">
    <property type="entry name" value="PEPTIDASE M1A AND M12B"/>
    <property type="match status" value="1"/>
</dbReference>
<keyword evidence="1" id="KW-0732">Signal</keyword>
<dbReference type="SUPFAM" id="SSF55486">
    <property type="entry name" value="Metalloproteases ('zincins'), catalytic domain"/>
    <property type="match status" value="1"/>
</dbReference>
<feature type="domain" description="EcxA zinc-binding" evidence="2">
    <location>
        <begin position="427"/>
        <end position="725"/>
    </location>
</feature>
<dbReference type="OrthoDB" id="9776599at2"/>
<evidence type="ECO:0000259" key="2">
    <source>
        <dbReference type="Pfam" id="PF16313"/>
    </source>
</evidence>
<sequence length="876" mass="98389">MKKNLFAFFGALLCLLSHKNASAQLFGKKKKQAPVTNAAPAKPYVRESDYDRLLKGAQKATSNFVTLYKVKEKLYFEIPVKYLNREMLVASTLSEVSDNAFGAVGYKANNPLHVKFVVEDSVAFIQQLNVRVTSDDNTDGGKEAISKNFGTSVIAKSRIEAWSKDSSAIVVDFTNLFVSDFKPFGFLPKGGFLSGEFKRDNSALGAIKAFDDNFSITSTMSYDLSITVLFFTLLDKYPMSAKVTRSFLLLPEEKMKPRIADARVGIFPTDKLQFSQQKDGSFKYALANRWRLEPSNPEAYARGEKVAPVKPILFYVDNAFPEKWKEPIRKSVLRWNTAFEAIGFKDAVQVKDFPVNDPGFDPDNLKYSCIRYLPSSTENAMGPSWVDPATGEIISATVLVYNDVVRLLNKWRYVQTAQLDESIRSGKLTDELFNESLEYVVGHEVGHCLGFMHNMASSNAFPVDSLRSASFTQQYGTTPSIMDYARFNYVAQPQDKQVKLTPPVLGEYDYFLVKWNYQPVSGTKNEWDEQATLESWVDAKAGDPIYRYGKQQILSRYDPSSIEEDLGNDPVKASEYGILNLKYILSNLDNWVKDDPDFSYRQGIYDEISLQYYRYIRNVLYNIGGIYLNDVKDGTAGKLHQSVPKDLQQNALKWTLKEYRNADWLNNAQLRKKLPLGLDPSVSIRGKFLGDLKKLTKNVLLSSHISDSPYGVGEYLNDLFAGAFEGAIAGRKLSASDIGLQNFIADMTLEPFEEKKSAGLFGLTDQAFSPSIDEVIAYDLDPTGFVKKYASQIREIESKEGDGALTTKILLQQFGDSPGFQKEITTAAIDNTKLYLLDIAQKIQKLVNAKAKTATGDDRLHYQALALRINKVLKNN</sequence>
<dbReference type="Pfam" id="PF16313">
    <property type="entry name" value="DUF4953"/>
    <property type="match status" value="1"/>
</dbReference>
<dbReference type="Pfam" id="PF17148">
    <property type="entry name" value="DUF5117"/>
    <property type="match status" value="1"/>
</dbReference>
<keyword evidence="6" id="KW-1185">Reference proteome</keyword>
<dbReference type="CDD" id="cd04276">
    <property type="entry name" value="ZnMc_MMP_like_2"/>
    <property type="match status" value="1"/>
</dbReference>
<accession>A0A4Q7N1G1</accession>
<name>A0A4Q7N1G1_9BACT</name>
<dbReference type="InterPro" id="IPR033428">
    <property type="entry name" value="DUF5118"/>
</dbReference>
<reference evidence="5 6" key="1">
    <citation type="submission" date="2019-02" db="EMBL/GenBank/DDBJ databases">
        <title>Genomic Encyclopedia of Type Strains, Phase IV (KMG-IV): sequencing the most valuable type-strain genomes for metagenomic binning, comparative biology and taxonomic classification.</title>
        <authorList>
            <person name="Goeker M."/>
        </authorList>
    </citation>
    <scope>NUCLEOTIDE SEQUENCE [LARGE SCALE GENOMIC DNA]</scope>
    <source>
        <strain evidence="5 6">DSM 18116</strain>
    </source>
</reference>
<dbReference type="Pfam" id="PF17162">
    <property type="entry name" value="DUF5118"/>
    <property type="match status" value="1"/>
</dbReference>
<dbReference type="InterPro" id="IPR033413">
    <property type="entry name" value="DUF5117"/>
</dbReference>
<comment type="caution">
    <text evidence="5">The sequence shown here is derived from an EMBL/GenBank/DDBJ whole genome shotgun (WGS) entry which is preliminary data.</text>
</comment>
<dbReference type="AlphaFoldDB" id="A0A4Q7N1G1"/>
<dbReference type="PANTHER" id="PTHR38478:SF1">
    <property type="entry name" value="ZINC DEPENDENT METALLOPROTEASE DOMAIN LIPOPROTEIN"/>
    <property type="match status" value="1"/>
</dbReference>
<protein>
    <submittedName>
        <fullName evidence="5">Uncharacterized protein DUF5118</fullName>
    </submittedName>
</protein>
<dbReference type="InterPro" id="IPR024079">
    <property type="entry name" value="MetalloPept_cat_dom_sf"/>
</dbReference>
<evidence type="ECO:0000259" key="4">
    <source>
        <dbReference type="Pfam" id="PF17162"/>
    </source>
</evidence>
<evidence type="ECO:0000313" key="5">
    <source>
        <dbReference type="EMBL" id="RZS75481.1"/>
    </source>
</evidence>
<feature type="chain" id="PRO_5020390086" evidence="1">
    <location>
        <begin position="24"/>
        <end position="876"/>
    </location>
</feature>
<dbReference type="RefSeq" id="WP_130539846.1">
    <property type="nucleotide sequence ID" value="NZ_CP042431.1"/>
</dbReference>
<dbReference type="GO" id="GO:0008237">
    <property type="term" value="F:metallopeptidase activity"/>
    <property type="evidence" value="ECO:0007669"/>
    <property type="project" value="InterPro"/>
</dbReference>
<dbReference type="InterPro" id="IPR034032">
    <property type="entry name" value="Zn_MMP-like_bac"/>
</dbReference>
<gene>
    <name evidence="5" type="ORF">EV199_1348</name>
</gene>
<feature type="signal peptide" evidence="1">
    <location>
        <begin position="1"/>
        <end position="23"/>
    </location>
</feature>
<dbReference type="Proteomes" id="UP000293874">
    <property type="component" value="Unassembled WGS sequence"/>
</dbReference>
<evidence type="ECO:0000256" key="1">
    <source>
        <dbReference type="SAM" id="SignalP"/>
    </source>
</evidence>